<dbReference type="Proteomes" id="UP000008711">
    <property type="component" value="Unassembled WGS sequence"/>
</dbReference>
<feature type="signal peptide" evidence="1">
    <location>
        <begin position="1"/>
        <end position="23"/>
    </location>
</feature>
<accession>B3NTQ8</accession>
<dbReference type="OrthoDB" id="7820877at2759"/>
<evidence type="ECO:0000313" key="3">
    <source>
        <dbReference type="Proteomes" id="UP000008711"/>
    </source>
</evidence>
<dbReference type="KEGG" id="der:6551446"/>
<organism evidence="2 3">
    <name type="scientific">Drosophila erecta</name>
    <name type="common">Fruit fly</name>
    <dbReference type="NCBI Taxonomy" id="7220"/>
    <lineage>
        <taxon>Eukaryota</taxon>
        <taxon>Metazoa</taxon>
        <taxon>Ecdysozoa</taxon>
        <taxon>Arthropoda</taxon>
        <taxon>Hexapoda</taxon>
        <taxon>Insecta</taxon>
        <taxon>Pterygota</taxon>
        <taxon>Neoptera</taxon>
        <taxon>Endopterygota</taxon>
        <taxon>Diptera</taxon>
        <taxon>Brachycera</taxon>
        <taxon>Muscomorpha</taxon>
        <taxon>Ephydroidea</taxon>
        <taxon>Drosophilidae</taxon>
        <taxon>Drosophila</taxon>
        <taxon>Sophophora</taxon>
    </lineage>
</organism>
<dbReference type="HOGENOM" id="CLU_188619_0_0_1"/>
<keyword evidence="3" id="KW-1185">Reference proteome</keyword>
<gene>
    <name evidence="2" type="primary">Dere\GG19646</name>
    <name evidence="2" type="synonym">dere_GLEANR_4372</name>
    <name evidence="2" type="synonym">GG19646</name>
    <name evidence="2" type="ORF">Dere_GG19646</name>
</gene>
<keyword evidence="1" id="KW-0732">Signal</keyword>
<dbReference type="AlphaFoldDB" id="B3NTQ8"/>
<reference evidence="2 3" key="1">
    <citation type="journal article" date="2007" name="Nature">
        <title>Evolution of genes and genomes on the Drosophila phylogeny.</title>
        <authorList>
            <consortium name="Drosophila 12 Genomes Consortium"/>
            <person name="Clark A.G."/>
            <person name="Eisen M.B."/>
            <person name="Smith D.R."/>
            <person name="Bergman C.M."/>
            <person name="Oliver B."/>
            <person name="Markow T.A."/>
            <person name="Kaufman T.C."/>
            <person name="Kellis M."/>
            <person name="Gelbart W."/>
            <person name="Iyer V.N."/>
            <person name="Pollard D.A."/>
            <person name="Sackton T.B."/>
            <person name="Larracuente A.M."/>
            <person name="Singh N.D."/>
            <person name="Abad J.P."/>
            <person name="Abt D.N."/>
            <person name="Adryan B."/>
            <person name="Aguade M."/>
            <person name="Akashi H."/>
            <person name="Anderson W.W."/>
            <person name="Aquadro C.F."/>
            <person name="Ardell D.H."/>
            <person name="Arguello R."/>
            <person name="Artieri C.G."/>
            <person name="Barbash D.A."/>
            <person name="Barker D."/>
            <person name="Barsanti P."/>
            <person name="Batterham P."/>
            <person name="Batzoglou S."/>
            <person name="Begun D."/>
            <person name="Bhutkar A."/>
            <person name="Blanco E."/>
            <person name="Bosak S.A."/>
            <person name="Bradley R.K."/>
            <person name="Brand A.D."/>
            <person name="Brent M.R."/>
            <person name="Brooks A.N."/>
            <person name="Brown R.H."/>
            <person name="Butlin R.K."/>
            <person name="Caggese C."/>
            <person name="Calvi B.R."/>
            <person name="Bernardo de Carvalho A."/>
            <person name="Caspi A."/>
            <person name="Castrezana S."/>
            <person name="Celniker S.E."/>
            <person name="Chang J.L."/>
            <person name="Chapple C."/>
            <person name="Chatterji S."/>
            <person name="Chinwalla A."/>
            <person name="Civetta A."/>
            <person name="Clifton S.W."/>
            <person name="Comeron J.M."/>
            <person name="Costello J.C."/>
            <person name="Coyne J.A."/>
            <person name="Daub J."/>
            <person name="David R.G."/>
            <person name="Delcher A.L."/>
            <person name="Delehaunty K."/>
            <person name="Do C.B."/>
            <person name="Ebling H."/>
            <person name="Edwards K."/>
            <person name="Eickbush T."/>
            <person name="Evans J.D."/>
            <person name="Filipski A."/>
            <person name="Findeiss S."/>
            <person name="Freyhult E."/>
            <person name="Fulton L."/>
            <person name="Fulton R."/>
            <person name="Garcia A.C."/>
            <person name="Gardiner A."/>
            <person name="Garfield D.A."/>
            <person name="Garvin B.E."/>
            <person name="Gibson G."/>
            <person name="Gilbert D."/>
            <person name="Gnerre S."/>
            <person name="Godfrey J."/>
            <person name="Good R."/>
            <person name="Gotea V."/>
            <person name="Gravely B."/>
            <person name="Greenberg A.J."/>
            <person name="Griffiths-Jones S."/>
            <person name="Gross S."/>
            <person name="Guigo R."/>
            <person name="Gustafson E.A."/>
            <person name="Haerty W."/>
            <person name="Hahn M.W."/>
            <person name="Halligan D.L."/>
            <person name="Halpern A.L."/>
            <person name="Halter G.M."/>
            <person name="Han M.V."/>
            <person name="Heger A."/>
            <person name="Hillier L."/>
            <person name="Hinrichs A.S."/>
            <person name="Holmes I."/>
            <person name="Hoskins R.A."/>
            <person name="Hubisz M.J."/>
            <person name="Hultmark D."/>
            <person name="Huntley M.A."/>
            <person name="Jaffe D.B."/>
            <person name="Jagadeeshan S."/>
            <person name="Jeck W.R."/>
            <person name="Johnson J."/>
            <person name="Jones C.D."/>
            <person name="Jordan W.C."/>
            <person name="Karpen G.H."/>
            <person name="Kataoka E."/>
            <person name="Keightley P.D."/>
            <person name="Kheradpour P."/>
            <person name="Kirkness E.F."/>
            <person name="Koerich L.B."/>
            <person name="Kristiansen K."/>
            <person name="Kudrna D."/>
            <person name="Kulathinal R.J."/>
            <person name="Kumar S."/>
            <person name="Kwok R."/>
            <person name="Lander E."/>
            <person name="Langley C.H."/>
            <person name="Lapoint R."/>
            <person name="Lazzaro B.P."/>
            <person name="Lee S.J."/>
            <person name="Levesque L."/>
            <person name="Li R."/>
            <person name="Lin C.F."/>
            <person name="Lin M.F."/>
            <person name="Lindblad-Toh K."/>
            <person name="Llopart A."/>
            <person name="Long M."/>
            <person name="Low L."/>
            <person name="Lozovsky E."/>
            <person name="Lu J."/>
            <person name="Luo M."/>
            <person name="Machado C.A."/>
            <person name="Makalowski W."/>
            <person name="Marzo M."/>
            <person name="Matsuda M."/>
            <person name="Matzkin L."/>
            <person name="McAllister B."/>
            <person name="McBride C.S."/>
            <person name="McKernan B."/>
            <person name="McKernan K."/>
            <person name="Mendez-Lago M."/>
            <person name="Minx P."/>
            <person name="Mollenhauer M.U."/>
            <person name="Montooth K."/>
            <person name="Mount S.M."/>
            <person name="Mu X."/>
            <person name="Myers E."/>
            <person name="Negre B."/>
            <person name="Newfeld S."/>
            <person name="Nielsen R."/>
            <person name="Noor M.A."/>
            <person name="O'Grady P."/>
            <person name="Pachter L."/>
            <person name="Papaceit M."/>
            <person name="Parisi M.J."/>
            <person name="Parisi M."/>
            <person name="Parts L."/>
            <person name="Pedersen J.S."/>
            <person name="Pesole G."/>
            <person name="Phillippy A.M."/>
            <person name="Ponting C.P."/>
            <person name="Pop M."/>
            <person name="Porcelli D."/>
            <person name="Powell J.R."/>
            <person name="Prohaska S."/>
            <person name="Pruitt K."/>
            <person name="Puig M."/>
            <person name="Quesneville H."/>
            <person name="Ram K.R."/>
            <person name="Rand D."/>
            <person name="Rasmussen M.D."/>
            <person name="Reed L.K."/>
            <person name="Reenan R."/>
            <person name="Reily A."/>
            <person name="Remington K.A."/>
            <person name="Rieger T.T."/>
            <person name="Ritchie M.G."/>
            <person name="Robin C."/>
            <person name="Rogers Y.H."/>
            <person name="Rohde C."/>
            <person name="Rozas J."/>
            <person name="Rubenfield M.J."/>
            <person name="Ruiz A."/>
            <person name="Russo S."/>
            <person name="Salzberg S.L."/>
            <person name="Sanchez-Gracia A."/>
            <person name="Saranga D.J."/>
            <person name="Sato H."/>
            <person name="Schaeffer S.W."/>
            <person name="Schatz M.C."/>
            <person name="Schlenke T."/>
            <person name="Schwartz R."/>
            <person name="Segarra C."/>
            <person name="Singh R.S."/>
            <person name="Sirot L."/>
            <person name="Sirota M."/>
            <person name="Sisneros N.B."/>
            <person name="Smith C.D."/>
            <person name="Smith T.F."/>
            <person name="Spieth J."/>
            <person name="Stage D.E."/>
            <person name="Stark A."/>
            <person name="Stephan W."/>
            <person name="Strausberg R.L."/>
            <person name="Strempel S."/>
            <person name="Sturgill D."/>
            <person name="Sutton G."/>
            <person name="Sutton G.G."/>
            <person name="Tao W."/>
            <person name="Teichmann S."/>
            <person name="Tobari Y.N."/>
            <person name="Tomimura Y."/>
            <person name="Tsolas J.M."/>
            <person name="Valente V.L."/>
            <person name="Venter E."/>
            <person name="Venter J.C."/>
            <person name="Vicario S."/>
            <person name="Vieira F.G."/>
            <person name="Vilella A.J."/>
            <person name="Villasante A."/>
            <person name="Walenz B."/>
            <person name="Wang J."/>
            <person name="Wasserman M."/>
            <person name="Watts T."/>
            <person name="Wilson D."/>
            <person name="Wilson R.K."/>
            <person name="Wing R.A."/>
            <person name="Wolfner M.F."/>
            <person name="Wong A."/>
            <person name="Wong G.K."/>
            <person name="Wu C.I."/>
            <person name="Wu G."/>
            <person name="Yamamoto D."/>
            <person name="Yang H.P."/>
            <person name="Yang S.P."/>
            <person name="Yorke J.A."/>
            <person name="Yoshida K."/>
            <person name="Zdobnov E."/>
            <person name="Zhang P."/>
            <person name="Zhang Y."/>
            <person name="Zimin A.V."/>
            <person name="Baldwin J."/>
            <person name="Abdouelleil A."/>
            <person name="Abdulkadir J."/>
            <person name="Abebe A."/>
            <person name="Abera B."/>
            <person name="Abreu J."/>
            <person name="Acer S.C."/>
            <person name="Aftuck L."/>
            <person name="Alexander A."/>
            <person name="An P."/>
            <person name="Anderson E."/>
            <person name="Anderson S."/>
            <person name="Arachi H."/>
            <person name="Azer M."/>
            <person name="Bachantsang P."/>
            <person name="Barry A."/>
            <person name="Bayul T."/>
            <person name="Berlin A."/>
            <person name="Bessette D."/>
            <person name="Bloom T."/>
            <person name="Blye J."/>
            <person name="Boguslavskiy L."/>
            <person name="Bonnet C."/>
            <person name="Boukhgalter B."/>
            <person name="Bourzgui I."/>
            <person name="Brown A."/>
            <person name="Cahill P."/>
            <person name="Channer S."/>
            <person name="Cheshatsang Y."/>
            <person name="Chuda L."/>
            <person name="Citroen M."/>
            <person name="Collymore A."/>
            <person name="Cooke P."/>
            <person name="Costello M."/>
            <person name="D'Aco K."/>
            <person name="Daza R."/>
            <person name="De Haan G."/>
            <person name="DeGray S."/>
            <person name="DeMaso C."/>
            <person name="Dhargay N."/>
            <person name="Dooley K."/>
            <person name="Dooley E."/>
            <person name="Doricent M."/>
            <person name="Dorje P."/>
            <person name="Dorjee K."/>
            <person name="Dupes A."/>
            <person name="Elong R."/>
            <person name="Falk J."/>
            <person name="Farina A."/>
            <person name="Faro S."/>
            <person name="Ferguson D."/>
            <person name="Fisher S."/>
            <person name="Foley C.D."/>
            <person name="Franke A."/>
            <person name="Friedrich D."/>
            <person name="Gadbois L."/>
            <person name="Gearin G."/>
            <person name="Gearin C.R."/>
            <person name="Giannoukos G."/>
            <person name="Goode T."/>
            <person name="Graham J."/>
            <person name="Grandbois E."/>
            <person name="Grewal S."/>
            <person name="Gyaltsen K."/>
            <person name="Hafez N."/>
            <person name="Hagos B."/>
            <person name="Hall J."/>
            <person name="Henson C."/>
            <person name="Hollinger A."/>
            <person name="Honan T."/>
            <person name="Huard M.D."/>
            <person name="Hughes L."/>
            <person name="Hurhula B."/>
            <person name="Husby M.E."/>
            <person name="Kamat A."/>
            <person name="Kanga B."/>
            <person name="Kashin S."/>
            <person name="Khazanovich D."/>
            <person name="Kisner P."/>
            <person name="Lance K."/>
            <person name="Lara M."/>
            <person name="Lee W."/>
            <person name="Lennon N."/>
            <person name="Letendre F."/>
            <person name="LeVine R."/>
            <person name="Lipovsky A."/>
            <person name="Liu X."/>
            <person name="Liu J."/>
            <person name="Liu S."/>
            <person name="Lokyitsang T."/>
            <person name="Lokyitsang Y."/>
            <person name="Lubonja R."/>
            <person name="Lui A."/>
            <person name="MacDonald P."/>
            <person name="Magnisalis V."/>
            <person name="Maru K."/>
            <person name="Matthews C."/>
            <person name="McCusker W."/>
            <person name="McDonough S."/>
            <person name="Mehta T."/>
            <person name="Meldrim J."/>
            <person name="Meneus L."/>
            <person name="Mihai O."/>
            <person name="Mihalev A."/>
            <person name="Mihova T."/>
            <person name="Mittelman R."/>
            <person name="Mlenga V."/>
            <person name="Montmayeur A."/>
            <person name="Mulrain L."/>
            <person name="Navidi A."/>
            <person name="Naylor J."/>
            <person name="Negash T."/>
            <person name="Nguyen T."/>
            <person name="Nguyen N."/>
            <person name="Nicol R."/>
            <person name="Norbu C."/>
            <person name="Norbu N."/>
            <person name="Novod N."/>
            <person name="O'Neill B."/>
            <person name="Osman S."/>
            <person name="Markiewicz E."/>
            <person name="Oyono O.L."/>
            <person name="Patti C."/>
            <person name="Phunkhang P."/>
            <person name="Pierre F."/>
            <person name="Priest M."/>
            <person name="Raghuraman S."/>
            <person name="Rege F."/>
            <person name="Reyes R."/>
            <person name="Rise C."/>
            <person name="Rogov P."/>
            <person name="Ross K."/>
            <person name="Ryan E."/>
            <person name="Settipalli S."/>
            <person name="Shea T."/>
            <person name="Sherpa N."/>
            <person name="Shi L."/>
            <person name="Shih D."/>
            <person name="Sparrow T."/>
            <person name="Spaulding J."/>
            <person name="Stalker J."/>
            <person name="Stange-Thomann N."/>
            <person name="Stavropoulos S."/>
            <person name="Stone C."/>
            <person name="Strader C."/>
            <person name="Tesfaye S."/>
            <person name="Thomson T."/>
            <person name="Thoulutsang Y."/>
            <person name="Thoulutsang D."/>
            <person name="Topham K."/>
            <person name="Topping I."/>
            <person name="Tsamla T."/>
            <person name="Vassiliev H."/>
            <person name="Vo A."/>
            <person name="Wangchuk T."/>
            <person name="Wangdi T."/>
            <person name="Weiand M."/>
            <person name="Wilkinson J."/>
            <person name="Wilson A."/>
            <person name="Yadav S."/>
            <person name="Young G."/>
            <person name="Yu Q."/>
            <person name="Zembek L."/>
            <person name="Zhong D."/>
            <person name="Zimmer A."/>
            <person name="Zwirko Z."/>
            <person name="Jaffe D.B."/>
            <person name="Alvarez P."/>
            <person name="Brockman W."/>
            <person name="Butler J."/>
            <person name="Chin C."/>
            <person name="Gnerre S."/>
            <person name="Grabherr M."/>
            <person name="Kleber M."/>
            <person name="Mauceli E."/>
            <person name="MacCallum I."/>
        </authorList>
    </citation>
    <scope>NUCLEOTIDE SEQUENCE [LARGE SCALE GENOMIC DNA]</scope>
    <source>
        <strain evidence="2 3">TSC#14021-0224.01</strain>
    </source>
</reference>
<evidence type="ECO:0000313" key="2">
    <source>
        <dbReference type="EMBL" id="EDV47471.2"/>
    </source>
</evidence>
<dbReference type="EMBL" id="CH954180">
    <property type="protein sequence ID" value="EDV47471.2"/>
    <property type="molecule type" value="Genomic_DNA"/>
</dbReference>
<feature type="chain" id="PRO_5006455508" evidence="1">
    <location>
        <begin position="24"/>
        <end position="72"/>
    </location>
</feature>
<reference evidence="2 3" key="2">
    <citation type="journal article" date="2008" name="Bioinformatics">
        <title>Assembly reconciliation.</title>
        <authorList>
            <person name="Zimin A.V."/>
            <person name="Smith D.R."/>
            <person name="Sutton G."/>
            <person name="Yorke J.A."/>
        </authorList>
    </citation>
    <scope>NUCLEOTIDE SEQUENCE [LARGE SCALE GENOMIC DNA]</scope>
    <source>
        <strain evidence="2 3">TSC#14021-0224.01</strain>
    </source>
</reference>
<dbReference type="eggNOG" id="KOG2349">
    <property type="taxonomic scope" value="Eukaryota"/>
</dbReference>
<proteinExistence type="predicted"/>
<protein>
    <submittedName>
        <fullName evidence="2">Uncharacterized protein</fullName>
    </submittedName>
</protein>
<name>B3NTQ8_DROER</name>
<sequence>MEHNPCLFLALTCILFMAQHCLAAPSADDLAKFGEMERSIRELASSILALSGATAGTRSDVPNRVWPEELQA</sequence>
<evidence type="ECO:0000256" key="1">
    <source>
        <dbReference type="SAM" id="SignalP"/>
    </source>
</evidence>